<dbReference type="PROSITE" id="PS50217">
    <property type="entry name" value="BZIP"/>
    <property type="match status" value="1"/>
</dbReference>
<dbReference type="GO" id="GO:0000981">
    <property type="term" value="F:DNA-binding transcription factor activity, RNA polymerase II-specific"/>
    <property type="evidence" value="ECO:0007669"/>
    <property type="project" value="TreeGrafter"/>
</dbReference>
<dbReference type="InterPro" id="IPR040223">
    <property type="entry name" value="PAR_bZIP"/>
</dbReference>
<comment type="subcellular location">
    <subcellularLocation>
        <location evidence="1">Nucleus</location>
    </subcellularLocation>
</comment>
<dbReference type="CDD" id="cd14695">
    <property type="entry name" value="bZIP_HLF"/>
    <property type="match status" value="1"/>
</dbReference>
<name>A0A0K0EYB6_STRVS</name>
<keyword evidence="4" id="KW-0238">DNA-binding</keyword>
<dbReference type="GO" id="GO:0000978">
    <property type="term" value="F:RNA polymerase II cis-regulatory region sequence-specific DNA binding"/>
    <property type="evidence" value="ECO:0007669"/>
    <property type="project" value="TreeGrafter"/>
</dbReference>
<evidence type="ECO:0000256" key="4">
    <source>
        <dbReference type="ARBA" id="ARBA00023125"/>
    </source>
</evidence>
<dbReference type="SUPFAM" id="SSF57959">
    <property type="entry name" value="Leucine zipper domain"/>
    <property type="match status" value="1"/>
</dbReference>
<dbReference type="AlphaFoldDB" id="A0A0K0EYB6"/>
<evidence type="ECO:0000256" key="5">
    <source>
        <dbReference type="ARBA" id="ARBA00023163"/>
    </source>
</evidence>
<accession>A0A0K0EYB6</accession>
<evidence type="ECO:0000256" key="6">
    <source>
        <dbReference type="ARBA" id="ARBA00023242"/>
    </source>
</evidence>
<dbReference type="Proteomes" id="UP000035680">
    <property type="component" value="Unassembled WGS sequence"/>
</dbReference>
<evidence type="ECO:0000259" key="8">
    <source>
        <dbReference type="PROSITE" id="PS50217"/>
    </source>
</evidence>
<evidence type="ECO:0000313" key="9">
    <source>
        <dbReference type="Proteomes" id="UP000035680"/>
    </source>
</evidence>
<dbReference type="InterPro" id="IPR046347">
    <property type="entry name" value="bZIP_sf"/>
</dbReference>
<evidence type="ECO:0000256" key="2">
    <source>
        <dbReference type="ARBA" id="ARBA00006079"/>
    </source>
</evidence>
<dbReference type="PANTHER" id="PTHR11988:SF56">
    <property type="entry name" value="TRANSCRIPTION FACTOR CES-2"/>
    <property type="match status" value="1"/>
</dbReference>
<dbReference type="SMART" id="SM00338">
    <property type="entry name" value="BRLZ"/>
    <property type="match status" value="1"/>
</dbReference>
<keyword evidence="3" id="KW-0805">Transcription regulation</keyword>
<feature type="compositionally biased region" description="Low complexity" evidence="7">
    <location>
        <begin position="163"/>
        <end position="181"/>
    </location>
</feature>
<dbReference type="InterPro" id="IPR004827">
    <property type="entry name" value="bZIP"/>
</dbReference>
<sequence length="284" mass="30901">MDAILDFNRLKCEPLKANGISPNPPEGTKTPLSHVDLSALTSLLSPQLNSNPLSSFNISDVNNLLNINGIKYPLLPQYSQNLLSSTQNSAAQFLLNSSGAKMNIQSLLQEAILSGPPPAKKLAVESGPSSPISTISVNSITSGGMMQSDSVSVSPDHIIKAITPSPGSISRKSSVSSTSSRPSRKPPAPIPDEKKDEAYYERRRKNNDAAKRSRDARRRKEEEIADRASFLEQENIQLKSQISLLKAENAKFQMLLFTQNTNNNTQKALENFAKAVQDVQTGNE</sequence>
<keyword evidence="6" id="KW-0539">Nucleus</keyword>
<feature type="region of interest" description="Disordered" evidence="7">
    <location>
        <begin position="118"/>
        <end position="220"/>
    </location>
</feature>
<dbReference type="WBParaSite" id="SVE_0152400.1">
    <property type="protein sequence ID" value="SVE_0152400.1"/>
    <property type="gene ID" value="SVE_0152400"/>
</dbReference>
<feature type="domain" description="BZIP" evidence="8">
    <location>
        <begin position="196"/>
        <end position="259"/>
    </location>
</feature>
<protein>
    <submittedName>
        <fullName evidence="10">Cell death specification protein 2 (inferred by orthology to a C. elegans protein)</fullName>
    </submittedName>
</protein>
<dbReference type="PANTHER" id="PTHR11988">
    <property type="entry name" value="THYROTROPH EMBRYONIC FACTOR RELATED"/>
    <property type="match status" value="1"/>
</dbReference>
<dbReference type="STRING" id="75913.A0A0K0EYB6"/>
<evidence type="ECO:0000256" key="3">
    <source>
        <dbReference type="ARBA" id="ARBA00023015"/>
    </source>
</evidence>
<dbReference type="Gene3D" id="1.20.5.170">
    <property type="match status" value="1"/>
</dbReference>
<evidence type="ECO:0000256" key="1">
    <source>
        <dbReference type="ARBA" id="ARBA00004123"/>
    </source>
</evidence>
<dbReference type="Pfam" id="PF07716">
    <property type="entry name" value="bZIP_2"/>
    <property type="match status" value="1"/>
</dbReference>
<comment type="similarity">
    <text evidence="2">Belongs to the bZIP family. NFIL3 subfamily.</text>
</comment>
<feature type="compositionally biased region" description="Basic and acidic residues" evidence="7">
    <location>
        <begin position="191"/>
        <end position="220"/>
    </location>
</feature>
<keyword evidence="5" id="KW-0804">Transcription</keyword>
<reference evidence="9" key="1">
    <citation type="submission" date="2014-07" db="EMBL/GenBank/DDBJ databases">
        <authorList>
            <person name="Martin A.A"/>
            <person name="De Silva N."/>
        </authorList>
    </citation>
    <scope>NUCLEOTIDE SEQUENCE</scope>
</reference>
<evidence type="ECO:0000256" key="7">
    <source>
        <dbReference type="SAM" id="MobiDB-lite"/>
    </source>
</evidence>
<feature type="compositionally biased region" description="Polar residues" evidence="7">
    <location>
        <begin position="127"/>
        <end position="153"/>
    </location>
</feature>
<dbReference type="GO" id="GO:0005634">
    <property type="term" value="C:nucleus"/>
    <property type="evidence" value="ECO:0007669"/>
    <property type="project" value="UniProtKB-SubCell"/>
</dbReference>
<organism evidence="9 10">
    <name type="scientific">Strongyloides venezuelensis</name>
    <name type="common">Threadworm</name>
    <dbReference type="NCBI Taxonomy" id="75913"/>
    <lineage>
        <taxon>Eukaryota</taxon>
        <taxon>Metazoa</taxon>
        <taxon>Ecdysozoa</taxon>
        <taxon>Nematoda</taxon>
        <taxon>Chromadorea</taxon>
        <taxon>Rhabditida</taxon>
        <taxon>Tylenchina</taxon>
        <taxon>Panagrolaimomorpha</taxon>
        <taxon>Strongyloidoidea</taxon>
        <taxon>Strongyloididae</taxon>
        <taxon>Strongyloides</taxon>
    </lineage>
</organism>
<reference evidence="10" key="2">
    <citation type="submission" date="2015-08" db="UniProtKB">
        <authorList>
            <consortium name="WormBaseParasite"/>
        </authorList>
    </citation>
    <scope>IDENTIFICATION</scope>
</reference>
<proteinExistence type="inferred from homology"/>
<evidence type="ECO:0000313" key="10">
    <source>
        <dbReference type="WBParaSite" id="SVE_0152400.1"/>
    </source>
</evidence>
<keyword evidence="9" id="KW-1185">Reference proteome</keyword>
<dbReference type="FunFam" id="1.20.5.170:FF:000025">
    <property type="entry name" value="nuclear factor interleukin-3-regulated protein-like"/>
    <property type="match status" value="1"/>
</dbReference>